<dbReference type="GO" id="GO:0016853">
    <property type="term" value="F:isomerase activity"/>
    <property type="evidence" value="ECO:0007669"/>
    <property type="project" value="UniProtKB-KW"/>
</dbReference>
<dbReference type="SUPFAM" id="SSF51658">
    <property type="entry name" value="Xylose isomerase-like"/>
    <property type="match status" value="1"/>
</dbReference>
<evidence type="ECO:0000313" key="2">
    <source>
        <dbReference type="EMBL" id="SEP69123.1"/>
    </source>
</evidence>
<accession>A0A1H8ZXZ5</accession>
<keyword evidence="3" id="KW-1185">Reference proteome</keyword>
<dbReference type="Gene3D" id="3.20.20.150">
    <property type="entry name" value="Divalent-metal-dependent TIM barrel enzymes"/>
    <property type="match status" value="1"/>
</dbReference>
<sequence length="273" mass="30131">MKFKLAAFADEADSSIDGQILAMKENSVSLLEIRGVDGQNIADISKDKANEVRIKLDDAGLGVWSLGSPFGKIDINDDFASHLDKFKHILEIGKILGAKKLRLFSFYGTTEEPQKYFDKVIQNLQAFLNAARGSGIMLCHENEKGIYGDIASRCLEIHKALPELKAIFDPANFIQCGQDTKEAWGLLAPYVEYMHIKDAKADGSVVPAGKGEGNLPYIINHYKGQVLTIEPHLKVFSGFENLESGQKTQMQEYSYPSSRAAFDAAVNALKELI</sequence>
<dbReference type="InterPro" id="IPR050312">
    <property type="entry name" value="IolE/XylAMocC-like"/>
</dbReference>
<dbReference type="Pfam" id="PF01261">
    <property type="entry name" value="AP_endonuc_2"/>
    <property type="match status" value="1"/>
</dbReference>
<keyword evidence="2" id="KW-0413">Isomerase</keyword>
<evidence type="ECO:0000313" key="3">
    <source>
        <dbReference type="Proteomes" id="UP000182360"/>
    </source>
</evidence>
<dbReference type="AlphaFoldDB" id="A0A1H8ZXZ5"/>
<organism evidence="2 3">
    <name type="scientific">Treponema bryantii</name>
    <dbReference type="NCBI Taxonomy" id="163"/>
    <lineage>
        <taxon>Bacteria</taxon>
        <taxon>Pseudomonadati</taxon>
        <taxon>Spirochaetota</taxon>
        <taxon>Spirochaetia</taxon>
        <taxon>Spirochaetales</taxon>
        <taxon>Treponemataceae</taxon>
        <taxon>Treponema</taxon>
    </lineage>
</organism>
<name>A0A1H8ZXZ5_9SPIR</name>
<dbReference type="PANTHER" id="PTHR12110">
    <property type="entry name" value="HYDROXYPYRUVATE ISOMERASE"/>
    <property type="match status" value="1"/>
</dbReference>
<gene>
    <name evidence="2" type="ORF">SAMN04487977_101129</name>
</gene>
<dbReference type="RefSeq" id="WP_074639944.1">
    <property type="nucleotide sequence ID" value="NZ_FOFU01000001.1"/>
</dbReference>
<reference evidence="2 3" key="1">
    <citation type="submission" date="2016-10" db="EMBL/GenBank/DDBJ databases">
        <authorList>
            <person name="de Groot N.N."/>
        </authorList>
    </citation>
    <scope>NUCLEOTIDE SEQUENCE [LARGE SCALE GENOMIC DNA]</scope>
    <source>
        <strain evidence="2 3">B25</strain>
    </source>
</reference>
<dbReference type="InterPro" id="IPR036237">
    <property type="entry name" value="Xyl_isomerase-like_sf"/>
</dbReference>
<evidence type="ECO:0000259" key="1">
    <source>
        <dbReference type="Pfam" id="PF01261"/>
    </source>
</evidence>
<dbReference type="InterPro" id="IPR013022">
    <property type="entry name" value="Xyl_isomerase-like_TIM-brl"/>
</dbReference>
<dbReference type="EMBL" id="FOFU01000001">
    <property type="protein sequence ID" value="SEP69123.1"/>
    <property type="molecule type" value="Genomic_DNA"/>
</dbReference>
<feature type="domain" description="Xylose isomerase-like TIM barrel" evidence="1">
    <location>
        <begin position="40"/>
        <end position="219"/>
    </location>
</feature>
<dbReference type="Proteomes" id="UP000182360">
    <property type="component" value="Unassembled WGS sequence"/>
</dbReference>
<dbReference type="OrthoDB" id="9815124at2"/>
<protein>
    <submittedName>
        <fullName evidence="2">Sugar phosphate isomerase/epimerase</fullName>
    </submittedName>
</protein>
<proteinExistence type="predicted"/>
<dbReference type="PANTHER" id="PTHR12110:SF53">
    <property type="entry name" value="BLR5974 PROTEIN"/>
    <property type="match status" value="1"/>
</dbReference>